<dbReference type="GO" id="GO:0005765">
    <property type="term" value="C:lysosomal membrane"/>
    <property type="evidence" value="ECO:0007669"/>
    <property type="project" value="TreeGrafter"/>
</dbReference>
<dbReference type="GO" id="GO:0031267">
    <property type="term" value="F:small GTPase binding"/>
    <property type="evidence" value="ECO:0007669"/>
    <property type="project" value="TreeGrafter"/>
</dbReference>
<dbReference type="GO" id="GO:0031410">
    <property type="term" value="C:cytoplasmic vesicle"/>
    <property type="evidence" value="ECO:0007669"/>
    <property type="project" value="TreeGrafter"/>
</dbReference>
<feature type="compositionally biased region" description="Polar residues" evidence="1">
    <location>
        <begin position="495"/>
        <end position="505"/>
    </location>
</feature>
<feature type="compositionally biased region" description="Low complexity" evidence="1">
    <location>
        <begin position="639"/>
        <end position="653"/>
    </location>
</feature>
<dbReference type="EMBL" id="CASHTH010003371">
    <property type="protein sequence ID" value="CAI8043981.1"/>
    <property type="molecule type" value="Genomic_DNA"/>
</dbReference>
<feature type="compositionally biased region" description="Basic and acidic residues" evidence="1">
    <location>
        <begin position="611"/>
        <end position="626"/>
    </location>
</feature>
<evidence type="ECO:0008006" key="4">
    <source>
        <dbReference type="Google" id="ProtNLM"/>
    </source>
</evidence>
<feature type="region of interest" description="Disordered" evidence="1">
    <location>
        <begin position="415"/>
        <end position="729"/>
    </location>
</feature>
<reference evidence="2" key="1">
    <citation type="submission" date="2023-03" db="EMBL/GenBank/DDBJ databases">
        <authorList>
            <person name="Steffen K."/>
            <person name="Cardenas P."/>
        </authorList>
    </citation>
    <scope>NUCLEOTIDE SEQUENCE</scope>
</reference>
<dbReference type="InterPro" id="IPR026091">
    <property type="entry name" value="HPS4"/>
</dbReference>
<feature type="compositionally biased region" description="Basic and acidic residues" evidence="1">
    <location>
        <begin position="676"/>
        <end position="700"/>
    </location>
</feature>
<organism evidence="2 3">
    <name type="scientific">Geodia barretti</name>
    <name type="common">Barrett's horny sponge</name>
    <dbReference type="NCBI Taxonomy" id="519541"/>
    <lineage>
        <taxon>Eukaryota</taxon>
        <taxon>Metazoa</taxon>
        <taxon>Porifera</taxon>
        <taxon>Demospongiae</taxon>
        <taxon>Heteroscleromorpha</taxon>
        <taxon>Tetractinellida</taxon>
        <taxon>Astrophorina</taxon>
        <taxon>Geodiidae</taxon>
        <taxon>Geodia</taxon>
    </lineage>
</organism>
<evidence type="ECO:0000313" key="3">
    <source>
        <dbReference type="Proteomes" id="UP001174909"/>
    </source>
</evidence>
<comment type="caution">
    <text evidence="2">The sequence shown here is derived from an EMBL/GenBank/DDBJ whole genome shotgun (WGS) entry which is preliminary data.</text>
</comment>
<dbReference type="GO" id="GO:0005085">
    <property type="term" value="F:guanyl-nucleotide exchange factor activity"/>
    <property type="evidence" value="ECO:0007669"/>
    <property type="project" value="TreeGrafter"/>
</dbReference>
<feature type="region of interest" description="Disordered" evidence="1">
    <location>
        <begin position="326"/>
        <end position="369"/>
    </location>
</feature>
<dbReference type="PANTHER" id="PTHR14407:SF9">
    <property type="entry name" value="BLOC-3 COMPLEX MEMBER HPS4"/>
    <property type="match status" value="1"/>
</dbReference>
<dbReference type="PANTHER" id="PTHR14407">
    <property type="entry name" value="HERMANSKY-PUDLAK SYNDROME 4 PROTEIN LIGHT-EAR PROTEIN-RELATED"/>
    <property type="match status" value="1"/>
</dbReference>
<feature type="compositionally biased region" description="Low complexity" evidence="1">
    <location>
        <begin position="972"/>
        <end position="981"/>
    </location>
</feature>
<feature type="compositionally biased region" description="Basic and acidic residues" evidence="1">
    <location>
        <begin position="874"/>
        <end position="886"/>
    </location>
</feature>
<accession>A0AA35TAR1</accession>
<dbReference type="GO" id="GO:0006605">
    <property type="term" value="P:protein targeting"/>
    <property type="evidence" value="ECO:0007669"/>
    <property type="project" value="TreeGrafter"/>
</dbReference>
<feature type="compositionally biased region" description="Polar residues" evidence="1">
    <location>
        <begin position="943"/>
        <end position="961"/>
    </location>
</feature>
<protein>
    <recommendedName>
        <fullName evidence="4">CCZ1/INTU/HSP4 first Longin domain-containing protein</fullName>
    </recommendedName>
</protein>
<dbReference type="GO" id="GO:0031085">
    <property type="term" value="C:BLOC-3 complex"/>
    <property type="evidence" value="ECO:0007669"/>
    <property type="project" value="TreeGrafter"/>
</dbReference>
<feature type="compositionally biased region" description="Basic and acidic residues" evidence="1">
    <location>
        <begin position="791"/>
        <end position="801"/>
    </location>
</feature>
<keyword evidence="3" id="KW-1185">Reference proteome</keyword>
<feature type="compositionally biased region" description="Acidic residues" evidence="1">
    <location>
        <begin position="658"/>
        <end position="667"/>
    </location>
</feature>
<feature type="region of interest" description="Disordered" evidence="1">
    <location>
        <begin position="754"/>
        <end position="1037"/>
    </location>
</feature>
<feature type="compositionally biased region" description="Low complexity" evidence="1">
    <location>
        <begin position="326"/>
        <end position="346"/>
    </location>
</feature>
<feature type="compositionally biased region" description="Basic and acidic residues" evidence="1">
    <location>
        <begin position="838"/>
        <end position="849"/>
    </location>
</feature>
<name>A0AA35TAR1_GEOBA</name>
<feature type="compositionally biased region" description="Polar residues" evidence="1">
    <location>
        <begin position="851"/>
        <end position="869"/>
    </location>
</feature>
<feature type="compositionally biased region" description="Gly residues" evidence="1">
    <location>
        <begin position="433"/>
        <end position="450"/>
    </location>
</feature>
<dbReference type="AlphaFoldDB" id="A0AA35TAR1"/>
<dbReference type="Proteomes" id="UP001174909">
    <property type="component" value="Unassembled WGS sequence"/>
</dbReference>
<proteinExistence type="predicted"/>
<feature type="compositionally biased region" description="Basic and acidic residues" evidence="1">
    <location>
        <begin position="907"/>
        <end position="920"/>
    </location>
</feature>
<gene>
    <name evidence="2" type="ORF">GBAR_LOCUS24413</name>
</gene>
<evidence type="ECO:0000313" key="2">
    <source>
        <dbReference type="EMBL" id="CAI8043981.1"/>
    </source>
</evidence>
<sequence length="1264" mass="138202">MDTQSTYVSQSTLYSAAGGGDDEGGEAKTAATAAASLQASRSFFIIDKSRMVGERDTVEDAKVVYLPESEFNKELYHSRCSCLVGVADVYRNMTGEFPQTLSMAGCYYACQLLEPNYFMFLLGRPLEPIERVRATLRHVSDIFHFYYHSPEAVMNKSRGDWLTFTANMTFIFSKIREYVFRDPHSIAFMFHTLPYNQKGHKQKRSRLFLQASHILRSCQEQEPIVGGCIMYNTEIVCNQLSPLLMEKIQVVGGKGIELNTKSILAENVAPETVWVLEVHLSPEEAEDLADIQRDLVSHRQAYEGMTPNPSLVDSAVSFLSRFQSGAGPTGISSSTSSSRGTPARSGWRVGRSSTRGHRSRPRVVEPNPKFDEDYYNLSVAFNSLTTQRANEAGGRLAAKHEDVTAACNANSSTITVLPRVTETPTTSPKVPRSGGGRGKTEPAGGGGGGRSRLSSDRKMPRLHGNSGKRDLTTRSYANPDTFPDEILPPAAPKTESGTAKLQDNSVPGVPPPASIPASLGIPIPTPGKSANEAHSPIPTGTAGSSSLEDERYATPSPNFSLVVPAAPGESGSKLPSPVQPTGFAADDSHSFQTADELSDKSHSPPPPPLPERLETDPDPSETDKKVLSIYDTITPPPQRRWTSQTSSQQQQQQRKFEESDDFVDSEIVDQLLSETRLMKQQEELSRPKRGRTGWEQDYHHQPPALPPRNRKIDDAPAPAPALPPHRLRSPSLVEVEQLVGNSGEFTVVELSPPAVPQRVLPPLNQQRGSDFEGSNVEFTPPPSPPPRTHSRKGDRSPEKMPQDSPDFIYGRPPTPPPRDHKTTEESEMITSEAITAAVERDGNASDLPERSGSSSPDYQHRGLTQSLDVGSSLEDGHVSSDMDTVRESVQVIEGRGWLGDTTTAAEKGGERDSASNKLAEEDTSQTRRSSSSVDPVKPEDRGTQLTGSGSLQDEFSSVKTLTSDEEDEDSGDGTTASASTTMLRYRHPSTSTPRENHTRTGPGLNDVGANALESLNLSAPPLGTPGGRGAPPSLSFNQVNTPEMTLQLSMAEKLRGTADEQGQRDGGEEGGKSQVLMVDLARIHQTLSRNLQPLAAQPAPPLETWCIYVQRQFNTLIVLVAKAGLHDNHSLLTQLWKRLLPQLFALDQGLEDLEEHQPGRHNYNLAVYHNSDKYCAVESRKALYKFRHAVRLTHLEYQSNPDLCQVTLLNAPKMVSQSVMGREVFYHHQRGSPGDVFNTTALVTRTARNTPHQPLSGDTPAHFL</sequence>
<evidence type="ECO:0000256" key="1">
    <source>
        <dbReference type="SAM" id="MobiDB-lite"/>
    </source>
</evidence>